<dbReference type="SUPFAM" id="SSF46689">
    <property type="entry name" value="Homeodomain-like"/>
    <property type="match status" value="2"/>
</dbReference>
<dbReference type="OrthoDB" id="9783876at2"/>
<organism evidence="6 7">
    <name type="scientific">Luteimonas viscosa</name>
    <dbReference type="NCBI Taxonomy" id="1132694"/>
    <lineage>
        <taxon>Bacteria</taxon>
        <taxon>Pseudomonadati</taxon>
        <taxon>Pseudomonadota</taxon>
        <taxon>Gammaproteobacteria</taxon>
        <taxon>Lysobacterales</taxon>
        <taxon>Lysobacteraceae</taxon>
        <taxon>Luteimonas</taxon>
    </lineage>
</organism>
<keyword evidence="1" id="KW-0805">Transcription regulation</keyword>
<keyword evidence="3" id="KW-0804">Transcription</keyword>
<reference evidence="6 7" key="1">
    <citation type="submission" date="2019-08" db="EMBL/GenBank/DDBJ databases">
        <title>Luteimonas viscosus sp. nov., isolated from soil of a sunflower field.</title>
        <authorList>
            <person name="Jianli Z."/>
            <person name="Ying Z."/>
        </authorList>
    </citation>
    <scope>NUCLEOTIDE SEQUENCE [LARGE SCALE GENOMIC DNA]</scope>
    <source>
        <strain evidence="6 7">XBU10</strain>
    </source>
</reference>
<dbReference type="InterPro" id="IPR050204">
    <property type="entry name" value="AraC_XylS_family_regulators"/>
</dbReference>
<sequence length="199" mass="22083">MTDSMTPNVETARSAEHIGAPVDYRQNPADVAVLLNEAKAALQSDRELARTCVARALDLLHEDPVPESGPSACSYGGLADWQVRRTVAYIEAHLDSPIRVKDLAALTRLSASHFSRAFKRSFGQAPMTYVSRKRVQFAQRLLLTTEDSMCQIALACGMYDQAHLTRVFRRLVGDSPTAWRRRHAAGPPPPPATFRHAFR</sequence>
<evidence type="ECO:0000313" key="7">
    <source>
        <dbReference type="Proteomes" id="UP000324973"/>
    </source>
</evidence>
<dbReference type="InterPro" id="IPR018062">
    <property type="entry name" value="HTH_AraC-typ_CS"/>
</dbReference>
<dbReference type="RefSeq" id="WP_149104917.1">
    <property type="nucleotide sequence ID" value="NZ_VTFT01000005.1"/>
</dbReference>
<proteinExistence type="predicted"/>
<dbReference type="SMART" id="SM00342">
    <property type="entry name" value="HTH_ARAC"/>
    <property type="match status" value="1"/>
</dbReference>
<dbReference type="AlphaFoldDB" id="A0A5D4XED6"/>
<evidence type="ECO:0000256" key="3">
    <source>
        <dbReference type="ARBA" id="ARBA00023163"/>
    </source>
</evidence>
<dbReference type="PROSITE" id="PS00041">
    <property type="entry name" value="HTH_ARAC_FAMILY_1"/>
    <property type="match status" value="1"/>
</dbReference>
<evidence type="ECO:0000259" key="5">
    <source>
        <dbReference type="PROSITE" id="PS01124"/>
    </source>
</evidence>
<feature type="domain" description="HTH araC/xylS-type" evidence="5">
    <location>
        <begin position="84"/>
        <end position="182"/>
    </location>
</feature>
<dbReference type="PANTHER" id="PTHR46796">
    <property type="entry name" value="HTH-TYPE TRANSCRIPTIONAL ACTIVATOR RHAS-RELATED"/>
    <property type="match status" value="1"/>
</dbReference>
<comment type="caution">
    <text evidence="6">The sequence shown here is derived from an EMBL/GenBank/DDBJ whole genome shotgun (WGS) entry which is preliminary data.</text>
</comment>
<keyword evidence="2" id="KW-0238">DNA-binding</keyword>
<dbReference type="InterPro" id="IPR009057">
    <property type="entry name" value="Homeodomain-like_sf"/>
</dbReference>
<feature type="region of interest" description="Disordered" evidence="4">
    <location>
        <begin position="179"/>
        <end position="199"/>
    </location>
</feature>
<dbReference type="InterPro" id="IPR018060">
    <property type="entry name" value="HTH_AraC"/>
</dbReference>
<dbReference type="Pfam" id="PF12833">
    <property type="entry name" value="HTH_18"/>
    <property type="match status" value="1"/>
</dbReference>
<dbReference type="EMBL" id="VTFT01000005">
    <property type="protein sequence ID" value="TYT22564.1"/>
    <property type="molecule type" value="Genomic_DNA"/>
</dbReference>
<evidence type="ECO:0000313" key="6">
    <source>
        <dbReference type="EMBL" id="TYT22564.1"/>
    </source>
</evidence>
<feature type="compositionally biased region" description="Polar residues" evidence="4">
    <location>
        <begin position="1"/>
        <end position="11"/>
    </location>
</feature>
<evidence type="ECO:0000256" key="4">
    <source>
        <dbReference type="SAM" id="MobiDB-lite"/>
    </source>
</evidence>
<keyword evidence="7" id="KW-1185">Reference proteome</keyword>
<dbReference type="GO" id="GO:0043565">
    <property type="term" value="F:sequence-specific DNA binding"/>
    <property type="evidence" value="ECO:0007669"/>
    <property type="project" value="InterPro"/>
</dbReference>
<dbReference type="PANTHER" id="PTHR46796:SF6">
    <property type="entry name" value="ARAC SUBFAMILY"/>
    <property type="match status" value="1"/>
</dbReference>
<dbReference type="Proteomes" id="UP000324973">
    <property type="component" value="Unassembled WGS sequence"/>
</dbReference>
<name>A0A5D4XED6_9GAMM</name>
<evidence type="ECO:0000256" key="2">
    <source>
        <dbReference type="ARBA" id="ARBA00023125"/>
    </source>
</evidence>
<dbReference type="GO" id="GO:0003700">
    <property type="term" value="F:DNA-binding transcription factor activity"/>
    <property type="evidence" value="ECO:0007669"/>
    <property type="project" value="InterPro"/>
</dbReference>
<dbReference type="PROSITE" id="PS01124">
    <property type="entry name" value="HTH_ARAC_FAMILY_2"/>
    <property type="match status" value="1"/>
</dbReference>
<gene>
    <name evidence="6" type="ORF">FZO89_18375</name>
</gene>
<protein>
    <submittedName>
        <fullName evidence="6">Helix-turn-helix transcriptional regulator</fullName>
    </submittedName>
</protein>
<dbReference type="Gene3D" id="1.10.10.60">
    <property type="entry name" value="Homeodomain-like"/>
    <property type="match status" value="1"/>
</dbReference>
<evidence type="ECO:0000256" key="1">
    <source>
        <dbReference type="ARBA" id="ARBA00023015"/>
    </source>
</evidence>
<feature type="region of interest" description="Disordered" evidence="4">
    <location>
        <begin position="1"/>
        <end position="21"/>
    </location>
</feature>
<accession>A0A5D4XED6</accession>